<evidence type="ECO:0000256" key="4">
    <source>
        <dbReference type="ARBA" id="ARBA00023136"/>
    </source>
</evidence>
<feature type="transmembrane region" description="Helical" evidence="6">
    <location>
        <begin position="107"/>
        <end position="124"/>
    </location>
</feature>
<feature type="region of interest" description="Disordered" evidence="5">
    <location>
        <begin position="1"/>
        <end position="37"/>
    </location>
</feature>
<feature type="transmembrane region" description="Helical" evidence="6">
    <location>
        <begin position="426"/>
        <end position="448"/>
    </location>
</feature>
<feature type="transmembrane region" description="Helical" evidence="6">
    <location>
        <begin position="203"/>
        <end position="223"/>
    </location>
</feature>
<keyword evidence="8" id="KW-1185">Reference proteome</keyword>
<evidence type="ECO:0000256" key="1">
    <source>
        <dbReference type="ARBA" id="ARBA00004141"/>
    </source>
</evidence>
<dbReference type="PANTHER" id="PTHR23294">
    <property type="entry name" value="ET TRANSLATION PRODUCT-RELATED"/>
    <property type="match status" value="1"/>
</dbReference>
<feature type="transmembrane region" description="Helical" evidence="6">
    <location>
        <begin position="136"/>
        <end position="160"/>
    </location>
</feature>
<dbReference type="Gene3D" id="1.20.1250.20">
    <property type="entry name" value="MFS general substrate transporter like domains"/>
    <property type="match status" value="1"/>
</dbReference>
<evidence type="ECO:0000313" key="7">
    <source>
        <dbReference type="EMBL" id="KAL2795338.1"/>
    </source>
</evidence>
<keyword evidence="2 6" id="KW-0812">Transmembrane</keyword>
<reference evidence="7 8" key="1">
    <citation type="submission" date="2024-07" db="EMBL/GenBank/DDBJ databases">
        <title>Section-level genome sequencing and comparative genomics of Aspergillus sections Usti and Cavernicolus.</title>
        <authorList>
            <consortium name="Lawrence Berkeley National Laboratory"/>
            <person name="Nybo J.L."/>
            <person name="Vesth T.C."/>
            <person name="Theobald S."/>
            <person name="Frisvad J.C."/>
            <person name="Larsen T.O."/>
            <person name="Kjaerboelling I."/>
            <person name="Rothschild-Mancinelli K."/>
            <person name="Lyhne E.K."/>
            <person name="Kogle M.E."/>
            <person name="Barry K."/>
            <person name="Clum A."/>
            <person name="Na H."/>
            <person name="Ledsgaard L."/>
            <person name="Lin J."/>
            <person name="Lipzen A."/>
            <person name="Kuo A."/>
            <person name="Riley R."/>
            <person name="Mondo S."/>
            <person name="Labutti K."/>
            <person name="Haridas S."/>
            <person name="Pangalinan J."/>
            <person name="Salamov A.A."/>
            <person name="Simmons B.A."/>
            <person name="Magnuson J.K."/>
            <person name="Chen J."/>
            <person name="Drula E."/>
            <person name="Henrissat B."/>
            <person name="Wiebenga A."/>
            <person name="Lubbers R.J."/>
            <person name="Gomes A.C."/>
            <person name="Makela M.R."/>
            <person name="Stajich J."/>
            <person name="Grigoriev I.V."/>
            <person name="Mortensen U.H."/>
            <person name="De Vries R.P."/>
            <person name="Baker S.E."/>
            <person name="Andersen M.R."/>
        </authorList>
    </citation>
    <scope>NUCLEOTIDE SEQUENCE [LARGE SCALE GENOMIC DNA]</scope>
    <source>
        <strain evidence="7 8">CBS 209.92</strain>
    </source>
</reference>
<protein>
    <submittedName>
        <fullName evidence="7">MFS general substrate transporter</fullName>
    </submittedName>
</protein>
<evidence type="ECO:0000256" key="2">
    <source>
        <dbReference type="ARBA" id="ARBA00022692"/>
    </source>
</evidence>
<sequence length="453" mass="49586">MSIQVSPNVLSQDDTKDGVTESQSQVSSEDSIPPTTIPWRRSTAFQAAVIAGVFFCGPGMYGALNALGAGGLKSPHLVNITSGISYGLNVIFALLTGVFVNVLGERIVLSIGVLGFAINGASLYCNNKFHTIWFMYFASALQGFTTALLWVVQASVMLAYPEPDFKGKFISIWYGSIAAGNSIDGALALGFNAENREAGAISPVTYIPLIAIAACGPFIALLLSNPEKVVSRDGVKIQTKKQPSAWEEAKKVFSAVQRREMLLLTPLFIFSQWFLSYKGNFTAVYHSVRGRALTSFTGAFAGIAGTFAMGVFLDSKTFSKSAKFRWGFIGVYSLYTLVWVWYTVVQWYYERTAPVGLDWAQGEFYASFLLMLVDGFVDHAFQTFMYALVGSLTENVDELERYTGYMKAVNTGGAALGYAVQTQWSMMGAEALLLGLWVIQIIPTWLVVRRVQK</sequence>
<comment type="subcellular location">
    <subcellularLocation>
        <location evidence="1">Membrane</location>
        <topology evidence="1">Multi-pass membrane protein</topology>
    </subcellularLocation>
</comment>
<evidence type="ECO:0000256" key="3">
    <source>
        <dbReference type="ARBA" id="ARBA00022989"/>
    </source>
</evidence>
<feature type="transmembrane region" description="Helical" evidence="6">
    <location>
        <begin position="292"/>
        <end position="312"/>
    </location>
</feature>
<feature type="compositionally biased region" description="Polar residues" evidence="5">
    <location>
        <begin position="1"/>
        <end position="12"/>
    </location>
</feature>
<keyword evidence="3 6" id="KW-1133">Transmembrane helix</keyword>
<dbReference type="SUPFAM" id="SSF103473">
    <property type="entry name" value="MFS general substrate transporter"/>
    <property type="match status" value="1"/>
</dbReference>
<gene>
    <name evidence="7" type="ORF">BJX66DRAFT_302306</name>
</gene>
<accession>A0ABR4G8I5</accession>
<feature type="transmembrane region" description="Helical" evidence="6">
    <location>
        <begin position="324"/>
        <end position="344"/>
    </location>
</feature>
<dbReference type="PANTHER" id="PTHR23294:SF56">
    <property type="entry name" value="DUF895 DOMAIN MEMBRANE PROTEIN"/>
    <property type="match status" value="1"/>
</dbReference>
<feature type="compositionally biased region" description="Polar residues" evidence="5">
    <location>
        <begin position="20"/>
        <end position="34"/>
    </location>
</feature>
<evidence type="ECO:0000256" key="6">
    <source>
        <dbReference type="SAM" id="Phobius"/>
    </source>
</evidence>
<organism evidence="7 8">
    <name type="scientific">Aspergillus keveii</name>
    <dbReference type="NCBI Taxonomy" id="714993"/>
    <lineage>
        <taxon>Eukaryota</taxon>
        <taxon>Fungi</taxon>
        <taxon>Dikarya</taxon>
        <taxon>Ascomycota</taxon>
        <taxon>Pezizomycotina</taxon>
        <taxon>Eurotiomycetes</taxon>
        <taxon>Eurotiomycetidae</taxon>
        <taxon>Eurotiales</taxon>
        <taxon>Aspergillaceae</taxon>
        <taxon>Aspergillus</taxon>
        <taxon>Aspergillus subgen. Nidulantes</taxon>
    </lineage>
</organism>
<dbReference type="Proteomes" id="UP001610563">
    <property type="component" value="Unassembled WGS sequence"/>
</dbReference>
<evidence type="ECO:0000256" key="5">
    <source>
        <dbReference type="SAM" id="MobiDB-lite"/>
    </source>
</evidence>
<dbReference type="InterPro" id="IPR036259">
    <property type="entry name" value="MFS_trans_sf"/>
</dbReference>
<evidence type="ECO:0000313" key="8">
    <source>
        <dbReference type="Proteomes" id="UP001610563"/>
    </source>
</evidence>
<name>A0ABR4G8I5_9EURO</name>
<feature type="transmembrane region" description="Helical" evidence="6">
    <location>
        <begin position="44"/>
        <end position="64"/>
    </location>
</feature>
<proteinExistence type="predicted"/>
<dbReference type="InterPro" id="IPR011701">
    <property type="entry name" value="MFS"/>
</dbReference>
<feature type="transmembrane region" description="Helical" evidence="6">
    <location>
        <begin position="76"/>
        <end position="100"/>
    </location>
</feature>
<dbReference type="InterPro" id="IPR051617">
    <property type="entry name" value="UNC-93-like_regulator"/>
</dbReference>
<feature type="transmembrane region" description="Helical" evidence="6">
    <location>
        <begin position="172"/>
        <end position="191"/>
    </location>
</feature>
<dbReference type="EMBL" id="JBFTWV010000036">
    <property type="protein sequence ID" value="KAL2795338.1"/>
    <property type="molecule type" value="Genomic_DNA"/>
</dbReference>
<keyword evidence="4 6" id="KW-0472">Membrane</keyword>
<dbReference type="Pfam" id="PF07690">
    <property type="entry name" value="MFS_1"/>
    <property type="match status" value="1"/>
</dbReference>
<comment type="caution">
    <text evidence="7">The sequence shown here is derived from an EMBL/GenBank/DDBJ whole genome shotgun (WGS) entry which is preliminary data.</text>
</comment>